<dbReference type="PROSITE" id="PS51387">
    <property type="entry name" value="FAD_PCMH"/>
    <property type="match status" value="1"/>
</dbReference>
<comment type="pathway">
    <text evidence="4">Cell wall biogenesis; peptidoglycan biosynthesis.</text>
</comment>
<accession>A0A0F9UMA8</accession>
<protein>
    <recommendedName>
        <fullName evidence="5">UDP-N-acetylmuramate dehydrogenase</fullName>
        <ecNumber evidence="5">1.3.1.98</ecNumber>
    </recommendedName>
</protein>
<evidence type="ECO:0000259" key="17">
    <source>
        <dbReference type="PROSITE" id="PS51387"/>
    </source>
</evidence>
<evidence type="ECO:0000256" key="16">
    <source>
        <dbReference type="ARBA" id="ARBA00048914"/>
    </source>
</evidence>
<keyword evidence="12" id="KW-0573">Peptidoglycan synthesis</keyword>
<evidence type="ECO:0000256" key="1">
    <source>
        <dbReference type="ARBA" id="ARBA00001974"/>
    </source>
</evidence>
<name>A0A0F9UMA8_9ZZZZ</name>
<dbReference type="InterPro" id="IPR016166">
    <property type="entry name" value="FAD-bd_PCMH"/>
</dbReference>
<dbReference type="GO" id="GO:0071949">
    <property type="term" value="F:FAD binding"/>
    <property type="evidence" value="ECO:0007669"/>
    <property type="project" value="InterPro"/>
</dbReference>
<dbReference type="SUPFAM" id="SSF56176">
    <property type="entry name" value="FAD-binding/transporter-associated domain-like"/>
    <property type="match status" value="1"/>
</dbReference>
<dbReference type="HAMAP" id="MF_00037">
    <property type="entry name" value="MurB"/>
    <property type="match status" value="1"/>
</dbReference>
<dbReference type="GO" id="GO:0009252">
    <property type="term" value="P:peptidoglycan biosynthetic process"/>
    <property type="evidence" value="ECO:0007669"/>
    <property type="project" value="UniProtKB-UniPathway"/>
</dbReference>
<keyword evidence="6" id="KW-0963">Cytoplasm</keyword>
<dbReference type="NCBIfam" id="NF010480">
    <property type="entry name" value="PRK13905.1"/>
    <property type="match status" value="1"/>
</dbReference>
<feature type="domain" description="FAD-binding PCMH-type" evidence="17">
    <location>
        <begin position="24"/>
        <end position="189"/>
    </location>
</feature>
<evidence type="ECO:0000256" key="5">
    <source>
        <dbReference type="ARBA" id="ARBA00012518"/>
    </source>
</evidence>
<evidence type="ECO:0000256" key="3">
    <source>
        <dbReference type="ARBA" id="ARBA00004496"/>
    </source>
</evidence>
<evidence type="ECO:0000256" key="8">
    <source>
        <dbReference type="ARBA" id="ARBA00022630"/>
    </source>
</evidence>
<keyword evidence="9" id="KW-0274">FAD</keyword>
<dbReference type="SUPFAM" id="SSF56194">
    <property type="entry name" value="Uridine diphospho-N-Acetylenolpyruvylglucosamine reductase, MurB, C-terminal domain"/>
    <property type="match status" value="1"/>
</dbReference>
<comment type="catalytic activity">
    <reaction evidence="16">
        <text>UDP-N-acetyl-alpha-D-muramate + NADP(+) = UDP-N-acetyl-3-O-(1-carboxyvinyl)-alpha-D-glucosamine + NADPH + H(+)</text>
        <dbReference type="Rhea" id="RHEA:12248"/>
        <dbReference type="ChEBI" id="CHEBI:15378"/>
        <dbReference type="ChEBI" id="CHEBI:57783"/>
        <dbReference type="ChEBI" id="CHEBI:58349"/>
        <dbReference type="ChEBI" id="CHEBI:68483"/>
        <dbReference type="ChEBI" id="CHEBI:70757"/>
        <dbReference type="EC" id="1.3.1.98"/>
    </reaction>
</comment>
<dbReference type="GO" id="GO:0008360">
    <property type="term" value="P:regulation of cell shape"/>
    <property type="evidence" value="ECO:0007669"/>
    <property type="project" value="UniProtKB-KW"/>
</dbReference>
<dbReference type="InterPro" id="IPR036635">
    <property type="entry name" value="MurB_C_sf"/>
</dbReference>
<dbReference type="EMBL" id="LAZR01000628">
    <property type="protein sequence ID" value="KKN62331.1"/>
    <property type="molecule type" value="Genomic_DNA"/>
</dbReference>
<dbReference type="InterPro" id="IPR011601">
    <property type="entry name" value="MurB_C"/>
</dbReference>
<comment type="subcellular location">
    <subcellularLocation>
        <location evidence="3">Cytoplasm</location>
    </subcellularLocation>
</comment>
<evidence type="ECO:0000256" key="6">
    <source>
        <dbReference type="ARBA" id="ARBA00022490"/>
    </source>
</evidence>
<keyword evidence="13" id="KW-0560">Oxidoreductase</keyword>
<keyword evidence="7" id="KW-0132">Cell division</keyword>
<keyword evidence="10" id="KW-0521">NADP</keyword>
<dbReference type="UniPathway" id="UPA00219"/>
<proteinExistence type="inferred from homology"/>
<dbReference type="Gene3D" id="3.30.465.10">
    <property type="match status" value="1"/>
</dbReference>
<keyword evidence="11" id="KW-0133">Cell shape</keyword>
<dbReference type="InterPro" id="IPR036318">
    <property type="entry name" value="FAD-bd_PCMH-like_sf"/>
</dbReference>
<dbReference type="EC" id="1.3.1.98" evidence="5"/>
<reference evidence="18" key="1">
    <citation type="journal article" date="2015" name="Nature">
        <title>Complex archaea that bridge the gap between prokaryotes and eukaryotes.</title>
        <authorList>
            <person name="Spang A."/>
            <person name="Saw J.H."/>
            <person name="Jorgensen S.L."/>
            <person name="Zaremba-Niedzwiedzka K."/>
            <person name="Martijn J."/>
            <person name="Lind A.E."/>
            <person name="van Eijk R."/>
            <person name="Schleper C."/>
            <person name="Guy L."/>
            <person name="Ettema T.J."/>
        </authorList>
    </citation>
    <scope>NUCLEOTIDE SEQUENCE</scope>
</reference>
<dbReference type="PANTHER" id="PTHR21071:SF4">
    <property type="entry name" value="UDP-N-ACETYLENOLPYRUVOYLGLUCOSAMINE REDUCTASE"/>
    <property type="match status" value="1"/>
</dbReference>
<comment type="function">
    <text evidence="2">Cell wall formation.</text>
</comment>
<sequence length="292" mass="32048">MTLFSGLEHLVTYDEPMAARTWMRLGGPAQYFVRPQTLEDLTEVVHRCRDNDVRMYVLGEGANLLVNDAGVRGAVIHMGQGAFTDVVTEGTCLRACSGADMSKIVLNCVRKGLSGMECLTGIPGSVGGCVRMNAGGAFGDIGSIVETVHVMNEDGDVFTRHRNDLAFAYRSTNITAKFILGAEFELTEDDPQRVLKMVKRIWIHKKNTQPLGSGTAGCIFKNPRGLSAGALIDRAGMKGRRVGGAYVSDKHANFIIVERDAKASDVMELINMVRETVHRTHEVYLELEIEVW</sequence>
<evidence type="ECO:0000313" key="18">
    <source>
        <dbReference type="EMBL" id="KKN62331.1"/>
    </source>
</evidence>
<evidence type="ECO:0000256" key="2">
    <source>
        <dbReference type="ARBA" id="ARBA00003921"/>
    </source>
</evidence>
<dbReference type="NCBIfam" id="TIGR00179">
    <property type="entry name" value="murB"/>
    <property type="match status" value="1"/>
</dbReference>
<evidence type="ECO:0000256" key="10">
    <source>
        <dbReference type="ARBA" id="ARBA00022857"/>
    </source>
</evidence>
<evidence type="ECO:0000256" key="12">
    <source>
        <dbReference type="ARBA" id="ARBA00022984"/>
    </source>
</evidence>
<evidence type="ECO:0000256" key="4">
    <source>
        <dbReference type="ARBA" id="ARBA00004752"/>
    </source>
</evidence>
<keyword evidence="15" id="KW-0961">Cell wall biogenesis/degradation</keyword>
<dbReference type="InterPro" id="IPR016169">
    <property type="entry name" value="FAD-bd_PCMH_sub2"/>
</dbReference>
<dbReference type="InterPro" id="IPR016167">
    <property type="entry name" value="FAD-bd_PCMH_sub1"/>
</dbReference>
<dbReference type="AlphaFoldDB" id="A0A0F9UMA8"/>
<gene>
    <name evidence="18" type="ORF">LCGC14_0512940</name>
</gene>
<dbReference type="GO" id="GO:0051301">
    <property type="term" value="P:cell division"/>
    <property type="evidence" value="ECO:0007669"/>
    <property type="project" value="UniProtKB-KW"/>
</dbReference>
<evidence type="ECO:0000256" key="14">
    <source>
        <dbReference type="ARBA" id="ARBA00023306"/>
    </source>
</evidence>
<dbReference type="Pfam" id="PF02873">
    <property type="entry name" value="MurB_C"/>
    <property type="match status" value="1"/>
</dbReference>
<evidence type="ECO:0000256" key="15">
    <source>
        <dbReference type="ARBA" id="ARBA00023316"/>
    </source>
</evidence>
<dbReference type="PANTHER" id="PTHR21071">
    <property type="entry name" value="UDP-N-ACETYLENOLPYRUVOYLGLUCOSAMINE REDUCTASE"/>
    <property type="match status" value="1"/>
</dbReference>
<comment type="cofactor">
    <cofactor evidence="1">
        <name>FAD</name>
        <dbReference type="ChEBI" id="CHEBI:57692"/>
    </cofactor>
</comment>
<dbReference type="GO" id="GO:0008762">
    <property type="term" value="F:UDP-N-acetylmuramate dehydrogenase activity"/>
    <property type="evidence" value="ECO:0007669"/>
    <property type="project" value="UniProtKB-EC"/>
</dbReference>
<dbReference type="GO" id="GO:0071555">
    <property type="term" value="P:cell wall organization"/>
    <property type="evidence" value="ECO:0007669"/>
    <property type="project" value="UniProtKB-KW"/>
</dbReference>
<evidence type="ECO:0000256" key="13">
    <source>
        <dbReference type="ARBA" id="ARBA00023002"/>
    </source>
</evidence>
<dbReference type="Gene3D" id="3.30.43.10">
    <property type="entry name" value="Uridine Diphospho-n-acetylenolpyruvylglucosamine Reductase, domain 2"/>
    <property type="match status" value="1"/>
</dbReference>
<keyword evidence="14" id="KW-0131">Cell cycle</keyword>
<comment type="caution">
    <text evidence="18">The sequence shown here is derived from an EMBL/GenBank/DDBJ whole genome shotgun (WGS) entry which is preliminary data.</text>
</comment>
<evidence type="ECO:0000256" key="7">
    <source>
        <dbReference type="ARBA" id="ARBA00022618"/>
    </source>
</evidence>
<keyword evidence="8" id="KW-0285">Flavoprotein</keyword>
<organism evidence="18">
    <name type="scientific">marine sediment metagenome</name>
    <dbReference type="NCBI Taxonomy" id="412755"/>
    <lineage>
        <taxon>unclassified sequences</taxon>
        <taxon>metagenomes</taxon>
        <taxon>ecological metagenomes</taxon>
    </lineage>
</organism>
<dbReference type="GO" id="GO:0005829">
    <property type="term" value="C:cytosol"/>
    <property type="evidence" value="ECO:0007669"/>
    <property type="project" value="TreeGrafter"/>
</dbReference>
<evidence type="ECO:0000256" key="9">
    <source>
        <dbReference type="ARBA" id="ARBA00022827"/>
    </source>
</evidence>
<dbReference type="Pfam" id="PF01565">
    <property type="entry name" value="FAD_binding_4"/>
    <property type="match status" value="1"/>
</dbReference>
<dbReference type="InterPro" id="IPR006094">
    <property type="entry name" value="Oxid_FAD_bind_N"/>
</dbReference>
<dbReference type="Gene3D" id="3.90.78.10">
    <property type="entry name" value="UDP-N-acetylenolpyruvoylglucosamine reductase, C-terminal domain"/>
    <property type="match status" value="1"/>
</dbReference>
<evidence type="ECO:0000256" key="11">
    <source>
        <dbReference type="ARBA" id="ARBA00022960"/>
    </source>
</evidence>
<dbReference type="InterPro" id="IPR003170">
    <property type="entry name" value="MurB"/>
</dbReference>